<evidence type="ECO:0000313" key="1">
    <source>
        <dbReference type="EMBL" id="KGG18448.1"/>
    </source>
</evidence>
<protein>
    <submittedName>
        <fullName evidence="1">Uncharacterized protein</fullName>
    </submittedName>
</protein>
<reference evidence="2" key="1">
    <citation type="journal article" date="2014" name="Sci. Data">
        <title>Genomes of diverse isolates of the marine cyanobacterium Prochlorococcus.</title>
        <authorList>
            <person name="Biller S."/>
            <person name="Berube P."/>
            <person name="Thompson J."/>
            <person name="Kelly L."/>
            <person name="Roggensack S."/>
            <person name="Awad L."/>
            <person name="Roache-Johnson K."/>
            <person name="Ding H."/>
            <person name="Giovannoni S.J."/>
            <person name="Moore L.R."/>
            <person name="Chisholm S.W."/>
        </authorList>
    </citation>
    <scope>NUCLEOTIDE SEQUENCE [LARGE SCALE GENOMIC DNA]</scope>
    <source>
        <strain evidence="2">PAC1</strain>
    </source>
</reference>
<sequence length="56" mass="6365">MYYLVLVGQVTNFSIQEGARFWSPLLSSALLYPTELSTLNRQPSTGSEVLELLFHF</sequence>
<organism evidence="1 2">
    <name type="scientific">Prochlorococcus marinus str. PAC1</name>
    <dbReference type="NCBI Taxonomy" id="59924"/>
    <lineage>
        <taxon>Bacteria</taxon>
        <taxon>Bacillati</taxon>
        <taxon>Cyanobacteriota</taxon>
        <taxon>Cyanophyceae</taxon>
        <taxon>Synechococcales</taxon>
        <taxon>Prochlorococcaceae</taxon>
        <taxon>Prochlorococcus</taxon>
    </lineage>
</organism>
<name>A0A0A2BWJ8_PROMR</name>
<dbReference type="AlphaFoldDB" id="A0A0A2BWJ8"/>
<gene>
    <name evidence="1" type="ORF">EV03_2296</name>
</gene>
<evidence type="ECO:0000313" key="2">
    <source>
        <dbReference type="Proteomes" id="UP000030392"/>
    </source>
</evidence>
<dbReference type="EMBL" id="JNAX01000018">
    <property type="protein sequence ID" value="KGG18448.1"/>
    <property type="molecule type" value="Genomic_DNA"/>
</dbReference>
<dbReference type="Proteomes" id="UP000030392">
    <property type="component" value="Unassembled WGS sequence"/>
</dbReference>
<proteinExistence type="predicted"/>
<accession>A0A0A2BWJ8</accession>
<comment type="caution">
    <text evidence="1">The sequence shown here is derived from an EMBL/GenBank/DDBJ whole genome shotgun (WGS) entry which is preliminary data.</text>
</comment>